<protein>
    <recommendedName>
        <fullName evidence="2">Heavy metal binding domain-containing protein</fullName>
    </recommendedName>
</protein>
<evidence type="ECO:0000313" key="4">
    <source>
        <dbReference type="Proteomes" id="UP000246104"/>
    </source>
</evidence>
<dbReference type="Proteomes" id="UP000246104">
    <property type="component" value="Unassembled WGS sequence"/>
</dbReference>
<feature type="chain" id="PRO_5016455115" description="Heavy metal binding domain-containing protein" evidence="1">
    <location>
        <begin position="20"/>
        <end position="142"/>
    </location>
</feature>
<evidence type="ECO:0000313" key="3">
    <source>
        <dbReference type="EMBL" id="PWU23276.1"/>
    </source>
</evidence>
<dbReference type="Pfam" id="PF19335">
    <property type="entry name" value="HMBD"/>
    <property type="match status" value="3"/>
</dbReference>
<reference evidence="3 4" key="1">
    <citation type="submission" date="2018-02" db="EMBL/GenBank/DDBJ databases">
        <title>Genomic Reconstructions from Amazon Rainforest and Pasture Soil Reveal Novel Insights into the Physiology of Candidate Phyla in Tropical Sites.</title>
        <authorList>
            <person name="Kroeger M.E."/>
            <person name="Delmont T."/>
            <person name="Eren A.M."/>
            <person name="Guo J."/>
            <person name="Meyer K.M."/>
            <person name="Khan K."/>
            <person name="Rodrigues J.L.M."/>
            <person name="Bohannan B.J.M."/>
            <person name="Tringe S."/>
            <person name="Borges C.D."/>
            <person name="Tiedje J."/>
            <person name="Tsai S.M."/>
            <person name="Nusslein K."/>
        </authorList>
    </citation>
    <scope>NUCLEOTIDE SEQUENCE [LARGE SCALE GENOMIC DNA]</scope>
    <source>
        <strain evidence="3">Amazon FNV 2010 28 9</strain>
    </source>
</reference>
<evidence type="ECO:0000256" key="1">
    <source>
        <dbReference type="SAM" id="SignalP"/>
    </source>
</evidence>
<sequence>MKKVFIAIIAMLLTCSLFAQEKAGKKDTTQHELIYTCPKHPDVVSNKPGKCPKCGMDLNLSSKEEMKMLVSKTYSCPVHKEITSHDPGKCPQCGRKLNLSPKEQMKAEATKIYTCPMHPDVALDKDGKCPKCGMALVEKKSQ</sequence>
<dbReference type="AlphaFoldDB" id="A0A317JR76"/>
<name>A0A317JR76_9BACT</name>
<keyword evidence="1" id="KW-0732">Signal</keyword>
<gene>
    <name evidence="3" type="ORF">C5B42_03530</name>
</gene>
<feature type="domain" description="Heavy metal binding" evidence="2">
    <location>
        <begin position="74"/>
        <end position="97"/>
    </location>
</feature>
<dbReference type="GO" id="GO:0046872">
    <property type="term" value="F:metal ion binding"/>
    <property type="evidence" value="ECO:0007669"/>
    <property type="project" value="InterPro"/>
</dbReference>
<comment type="caution">
    <text evidence="3">The sequence shown here is derived from an EMBL/GenBank/DDBJ whole genome shotgun (WGS) entry which is preliminary data.</text>
</comment>
<feature type="signal peptide" evidence="1">
    <location>
        <begin position="1"/>
        <end position="19"/>
    </location>
</feature>
<dbReference type="EMBL" id="PSRQ01000041">
    <property type="protein sequence ID" value="PWU23276.1"/>
    <property type="molecule type" value="Genomic_DNA"/>
</dbReference>
<dbReference type="InterPro" id="IPR045800">
    <property type="entry name" value="HMBD"/>
</dbReference>
<evidence type="ECO:0000259" key="2">
    <source>
        <dbReference type="Pfam" id="PF19335"/>
    </source>
</evidence>
<feature type="domain" description="Heavy metal binding" evidence="2">
    <location>
        <begin position="113"/>
        <end position="139"/>
    </location>
</feature>
<accession>A0A317JR76</accession>
<proteinExistence type="predicted"/>
<organism evidence="3 4">
    <name type="scientific">Candidatus Cerribacteria bacterium 'Amazon FNV 2010 28 9'</name>
    <dbReference type="NCBI Taxonomy" id="2081795"/>
    <lineage>
        <taxon>Bacteria</taxon>
        <taxon>Candidatus Cerribacteria</taxon>
    </lineage>
</organism>
<feature type="domain" description="Heavy metal binding" evidence="2">
    <location>
        <begin position="35"/>
        <end position="58"/>
    </location>
</feature>